<dbReference type="CDD" id="cd01832">
    <property type="entry name" value="SGNH_hydrolase_like_1"/>
    <property type="match status" value="1"/>
</dbReference>
<gene>
    <name evidence="2" type="ORF">GCM10023217_16180</name>
</gene>
<dbReference type="PANTHER" id="PTHR43784:SF2">
    <property type="entry name" value="GDSL-LIKE LIPASE_ACYLHYDROLASE, PUTATIVE (AFU_ORTHOLOGUE AFUA_2G00820)-RELATED"/>
    <property type="match status" value="1"/>
</dbReference>
<dbReference type="InterPro" id="IPR053140">
    <property type="entry name" value="GDSL_Rv0518-like"/>
</dbReference>
<organism evidence="2 3">
    <name type="scientific">Gordonia alkaliphila</name>
    <dbReference type="NCBI Taxonomy" id="1053547"/>
    <lineage>
        <taxon>Bacteria</taxon>
        <taxon>Bacillati</taxon>
        <taxon>Actinomycetota</taxon>
        <taxon>Actinomycetes</taxon>
        <taxon>Mycobacteriales</taxon>
        <taxon>Gordoniaceae</taxon>
        <taxon>Gordonia</taxon>
    </lineage>
</organism>
<dbReference type="SUPFAM" id="SSF52266">
    <property type="entry name" value="SGNH hydrolase"/>
    <property type="match status" value="1"/>
</dbReference>
<dbReference type="EMBL" id="BAABIE010000006">
    <property type="protein sequence ID" value="GAA4747077.1"/>
    <property type="molecule type" value="Genomic_DNA"/>
</dbReference>
<dbReference type="PANTHER" id="PTHR43784">
    <property type="entry name" value="GDSL-LIKE LIPASE/ACYLHYDROLASE, PUTATIVE (AFU_ORTHOLOGUE AFUA_2G00820)-RELATED"/>
    <property type="match status" value="1"/>
</dbReference>
<proteinExistence type="predicted"/>
<evidence type="ECO:0000259" key="1">
    <source>
        <dbReference type="Pfam" id="PF13472"/>
    </source>
</evidence>
<evidence type="ECO:0000313" key="3">
    <source>
        <dbReference type="Proteomes" id="UP001500822"/>
    </source>
</evidence>
<name>A0ABP8Z5F6_9ACTN</name>
<dbReference type="Gene3D" id="3.40.50.1110">
    <property type="entry name" value="SGNH hydrolase"/>
    <property type="match status" value="1"/>
</dbReference>
<protein>
    <submittedName>
        <fullName evidence="2">SGNH/GDSL hydrolase family protein</fullName>
    </submittedName>
</protein>
<evidence type="ECO:0000313" key="2">
    <source>
        <dbReference type="EMBL" id="GAA4747077.1"/>
    </source>
</evidence>
<accession>A0ABP8Z5F6</accession>
<dbReference type="Proteomes" id="UP001500822">
    <property type="component" value="Unassembled WGS sequence"/>
</dbReference>
<feature type="domain" description="SGNH hydrolase-type esterase" evidence="1">
    <location>
        <begin position="2"/>
        <end position="181"/>
    </location>
</feature>
<dbReference type="InterPro" id="IPR036514">
    <property type="entry name" value="SGNH_hydro_sf"/>
</dbReference>
<dbReference type="InterPro" id="IPR013830">
    <property type="entry name" value="SGNH_hydro"/>
</dbReference>
<comment type="caution">
    <text evidence="2">The sequence shown here is derived from an EMBL/GenBank/DDBJ whole genome shotgun (WGS) entry which is preliminary data.</text>
</comment>
<sequence length="280" mass="29915">MALGDSFTEGVGDHAPELPGAVRGWADRVAAALDAASRAAGEPGLEYANLAIRGRKLKAVIDEQLAPALAMTPDLVTVHAGGNDILRPSVDLDELLAYYDDAIAQLVATGATVAIFTPHDPGGAPVFGALRGRFAILAEGMRQIADTRGAVLVDYWRIRDFDDRRLWDFDRMHMSAAGHQRMAIAVLDALGVDHDLTPTALPPTPELTTAQARSADLDWARRFLAPWIGRRLRGVSSGDDLTPRYPEPVAVEAVSSRCQLAQNASTASTEPTDANDCAAR</sequence>
<dbReference type="GO" id="GO:0016787">
    <property type="term" value="F:hydrolase activity"/>
    <property type="evidence" value="ECO:0007669"/>
    <property type="project" value="UniProtKB-KW"/>
</dbReference>
<reference evidence="3" key="1">
    <citation type="journal article" date="2019" name="Int. J. Syst. Evol. Microbiol.">
        <title>The Global Catalogue of Microorganisms (GCM) 10K type strain sequencing project: providing services to taxonomists for standard genome sequencing and annotation.</title>
        <authorList>
            <consortium name="The Broad Institute Genomics Platform"/>
            <consortium name="The Broad Institute Genome Sequencing Center for Infectious Disease"/>
            <person name="Wu L."/>
            <person name="Ma J."/>
        </authorList>
    </citation>
    <scope>NUCLEOTIDE SEQUENCE [LARGE SCALE GENOMIC DNA]</scope>
    <source>
        <strain evidence="3">JCM 18077</strain>
    </source>
</reference>
<dbReference type="Pfam" id="PF13472">
    <property type="entry name" value="Lipase_GDSL_2"/>
    <property type="match status" value="1"/>
</dbReference>
<keyword evidence="2" id="KW-0378">Hydrolase</keyword>
<keyword evidence="3" id="KW-1185">Reference proteome</keyword>